<dbReference type="RefSeq" id="XP_068139075.1">
    <property type="nucleotide sequence ID" value="XM_068282974.1"/>
</dbReference>
<proteinExistence type="predicted"/>
<protein>
    <submittedName>
        <fullName evidence="1">Uncharacterized protein</fullName>
    </submittedName>
</protein>
<dbReference type="GeneID" id="94583586"/>
<evidence type="ECO:0000313" key="2">
    <source>
        <dbReference type="Proteomes" id="UP000182444"/>
    </source>
</evidence>
<dbReference type="EMBL" id="CP017557">
    <property type="protein sequence ID" value="AOW05248.1"/>
    <property type="molecule type" value="Genomic_DNA"/>
</dbReference>
<gene>
    <name evidence="1" type="ORF">YALI1_E13627g</name>
</gene>
<dbReference type="AlphaFoldDB" id="A0A1D8NHY4"/>
<name>A0A1D8NHY4_YARLL</name>
<organism evidence="1 2">
    <name type="scientific">Yarrowia lipolytica</name>
    <name type="common">Candida lipolytica</name>
    <dbReference type="NCBI Taxonomy" id="4952"/>
    <lineage>
        <taxon>Eukaryota</taxon>
        <taxon>Fungi</taxon>
        <taxon>Dikarya</taxon>
        <taxon>Ascomycota</taxon>
        <taxon>Saccharomycotina</taxon>
        <taxon>Dipodascomycetes</taxon>
        <taxon>Dipodascales</taxon>
        <taxon>Dipodascales incertae sedis</taxon>
        <taxon>Yarrowia</taxon>
    </lineage>
</organism>
<accession>A0A1D8NHY4</accession>
<dbReference type="Proteomes" id="UP000182444">
    <property type="component" value="Chromosome 1E"/>
</dbReference>
<sequence>MSIGGQQASGMLKGLAIGKHLVYPLSVTHIHVAQVLSRQLFLRLKLSLASRCPCMLEICAYCNAATYGMFSCN</sequence>
<reference evidence="1 2" key="1">
    <citation type="journal article" date="2016" name="PLoS ONE">
        <title>Sequence Assembly of Yarrowia lipolytica Strain W29/CLIB89 Shows Transposable Element Diversity.</title>
        <authorList>
            <person name="Magnan C."/>
            <person name="Yu J."/>
            <person name="Chang I."/>
            <person name="Jahn E."/>
            <person name="Kanomata Y."/>
            <person name="Wu J."/>
            <person name="Zeller M."/>
            <person name="Oakes M."/>
            <person name="Baldi P."/>
            <person name="Sandmeyer S."/>
        </authorList>
    </citation>
    <scope>NUCLEOTIDE SEQUENCE [LARGE SCALE GENOMIC DNA]</scope>
    <source>
        <strain evidence="2">CLIB89(W29)</strain>
    </source>
</reference>
<evidence type="ECO:0000313" key="1">
    <source>
        <dbReference type="EMBL" id="AOW05248.1"/>
    </source>
</evidence>
<dbReference type="VEuPathDB" id="FungiDB:YALI1_E13627g"/>